<dbReference type="Pfam" id="PF13238">
    <property type="entry name" value="AAA_18"/>
    <property type="match status" value="1"/>
</dbReference>
<dbReference type="RefSeq" id="WP_057795471.1">
    <property type="nucleotide sequence ID" value="NZ_CAXIBE010000011.1"/>
</dbReference>
<evidence type="ECO:0000313" key="2">
    <source>
        <dbReference type="EMBL" id="MDO6576905.1"/>
    </source>
</evidence>
<reference evidence="1 3" key="1">
    <citation type="submission" date="2015-12" db="EMBL/GenBank/DDBJ databases">
        <title>Intraspecies pangenome expansion in the marine bacterium Alteromonas.</title>
        <authorList>
            <person name="Lopez-Perez M."/>
            <person name="Rodriguez-Valera F."/>
        </authorList>
    </citation>
    <scope>NUCLEOTIDE SEQUENCE [LARGE SCALE GENOMIC DNA]</scope>
    <source>
        <strain evidence="1 3">LMG 21861</strain>
    </source>
</reference>
<evidence type="ECO:0000313" key="4">
    <source>
        <dbReference type="Proteomes" id="UP001170717"/>
    </source>
</evidence>
<dbReference type="EMBL" id="CP013926">
    <property type="protein sequence ID" value="AMJ76005.1"/>
    <property type="molecule type" value="Genomic_DNA"/>
</dbReference>
<keyword evidence="1" id="KW-0808">Transferase</keyword>
<dbReference type="GeneID" id="83259943"/>
<dbReference type="GO" id="GO:0016301">
    <property type="term" value="F:kinase activity"/>
    <property type="evidence" value="ECO:0007669"/>
    <property type="project" value="UniProtKB-KW"/>
</dbReference>
<accession>A0AAW7YZL1</accession>
<keyword evidence="3" id="KW-1185">Reference proteome</keyword>
<protein>
    <submittedName>
        <fullName evidence="2">AAA family ATPase</fullName>
    </submittedName>
    <submittedName>
        <fullName evidence="1">Shikimate kinase</fullName>
    </submittedName>
</protein>
<sequence length="168" mass="18855">MTKIVVFGNSGSGKSTLAKNLVKVHHIAHLDLDSVAWAPSNSITSPPSRMPISESTVLIERFLTDNTSWVIEGCYSDLLAEVLPRADELIFLNLPMKLCVENAKARPWEPHKYESKQAQDANLDMLIDWIKEYENRTDTFSKQSHQALYDSFGGAKTMYTSNNHSEAP</sequence>
<dbReference type="InterPro" id="IPR052922">
    <property type="entry name" value="Cytidylate_Kinase-2"/>
</dbReference>
<keyword evidence="1" id="KW-0418">Kinase</keyword>
<dbReference type="AlphaFoldDB" id="A0AAW7YZL1"/>
<dbReference type="InterPro" id="IPR027417">
    <property type="entry name" value="P-loop_NTPase"/>
</dbReference>
<dbReference type="Gene3D" id="3.40.50.300">
    <property type="entry name" value="P-loop containing nucleotide triphosphate hydrolases"/>
    <property type="match status" value="1"/>
</dbReference>
<dbReference type="CDD" id="cd02019">
    <property type="entry name" value="NK"/>
    <property type="match status" value="1"/>
</dbReference>
<evidence type="ECO:0000313" key="1">
    <source>
        <dbReference type="EMBL" id="AMJ76005.1"/>
    </source>
</evidence>
<dbReference type="EMBL" id="JAUOQI010000003">
    <property type="protein sequence ID" value="MDO6576905.1"/>
    <property type="molecule type" value="Genomic_DNA"/>
</dbReference>
<dbReference type="Proteomes" id="UP001170717">
    <property type="component" value="Unassembled WGS sequence"/>
</dbReference>
<dbReference type="PANTHER" id="PTHR37816">
    <property type="entry name" value="YALI0E33011P"/>
    <property type="match status" value="1"/>
</dbReference>
<dbReference type="Proteomes" id="UP000056750">
    <property type="component" value="Chromosome"/>
</dbReference>
<dbReference type="SUPFAM" id="SSF52540">
    <property type="entry name" value="P-loop containing nucleoside triphosphate hydrolases"/>
    <property type="match status" value="1"/>
</dbReference>
<dbReference type="PANTHER" id="PTHR37816:SF2">
    <property type="entry name" value="DNA TOPOLOGY MODULATION PROTEIN FLAR-RELATED PROTEIN"/>
    <property type="match status" value="1"/>
</dbReference>
<gene>
    <name evidence="1" type="ORF">AVL57_19780</name>
    <name evidence="2" type="ORF">Q4527_05845</name>
</gene>
<reference evidence="2" key="2">
    <citation type="submission" date="2023-07" db="EMBL/GenBank/DDBJ databases">
        <title>Genome content predicts the carbon catabolic preferences of heterotrophic bacteria.</title>
        <authorList>
            <person name="Gralka M."/>
        </authorList>
    </citation>
    <scope>NUCLEOTIDE SEQUENCE</scope>
    <source>
        <strain evidence="2">F2M12</strain>
    </source>
</reference>
<name>A0AAW7YZL1_9ALTE</name>
<organism evidence="2 4">
    <name type="scientific">Alteromonas stellipolaris</name>
    <dbReference type="NCBI Taxonomy" id="233316"/>
    <lineage>
        <taxon>Bacteria</taxon>
        <taxon>Pseudomonadati</taxon>
        <taxon>Pseudomonadota</taxon>
        <taxon>Gammaproteobacteria</taxon>
        <taxon>Alteromonadales</taxon>
        <taxon>Alteromonadaceae</taxon>
        <taxon>Alteromonas/Salinimonas group</taxon>
        <taxon>Alteromonas</taxon>
    </lineage>
</organism>
<proteinExistence type="predicted"/>
<dbReference type="KEGG" id="asq:AVL57_19780"/>
<evidence type="ECO:0000313" key="3">
    <source>
        <dbReference type="Proteomes" id="UP000056750"/>
    </source>
</evidence>